<evidence type="ECO:0000313" key="1">
    <source>
        <dbReference type="EMBL" id="AMY22360.1"/>
    </source>
</evidence>
<dbReference type="KEGG" id="rhs:A3Q41_01045"/>
<dbReference type="PATRIC" id="fig|1653479.3.peg.1064"/>
<dbReference type="PIRSF" id="PIRSF029171">
    <property type="entry name" value="Esterase_LipA"/>
    <property type="match status" value="1"/>
</dbReference>
<organism evidence="1 2">
    <name type="scientific">Rhodococcoides fascians</name>
    <name type="common">Rhodococcus fascians</name>
    <dbReference type="NCBI Taxonomy" id="1828"/>
    <lineage>
        <taxon>Bacteria</taxon>
        <taxon>Bacillati</taxon>
        <taxon>Actinomycetota</taxon>
        <taxon>Actinomycetes</taxon>
        <taxon>Mycobacteriales</taxon>
        <taxon>Nocardiaceae</taxon>
        <taxon>Rhodococcoides</taxon>
    </lineage>
</organism>
<dbReference type="EMBL" id="CP015220">
    <property type="protein sequence ID" value="AMY22360.1"/>
    <property type="molecule type" value="Genomic_DNA"/>
</dbReference>
<dbReference type="PANTHER" id="PTHR34853:SF1">
    <property type="entry name" value="LIPASE 5"/>
    <property type="match status" value="1"/>
</dbReference>
<protein>
    <submittedName>
        <fullName evidence="1">Putative inactive lipase</fullName>
    </submittedName>
</protein>
<dbReference type="AlphaFoldDB" id="A0A143QH37"/>
<dbReference type="Proteomes" id="UP000076038">
    <property type="component" value="Chromosome"/>
</dbReference>
<dbReference type="InterPro" id="IPR005152">
    <property type="entry name" value="Lipase_secreted"/>
</dbReference>
<sequence length="450" mass="46506">MLRGVAHTWQQVFRRWGFDLRSTRVFGSAVAVMAVFMGVTAPAVSAAPSTGSTVESDFYIPPSPLPAGAPGDVIRSEPSHLALSVPGIGGTLPGEATRIMYRSTDSNDDANAVTGTYIDPAAPWTGPGPRPLVVLAPGTQGQGDQCAPSKMLNNVITYTPPLGFMVEYEVLAAYSLLSQGYGVVITDYEGLGTPGAHTYVNRASEAHAVLDAARAAQQLQGTKISGDGPVAAYGYSQGGGAAAAAAEIADEYAPELDLVGTYAGAPPADLKATLEQVDGTILTGVIGYTLNGLLNSDPGLQPIVDENINDAGKAMLNLVANQCVGETILNVGLHRTNEYTKTGEPLSVVLDRLPVAQEILAKNKIGERTPNAPVLIQSGTSDDIVPHGQAVELAGDWCGKGATVQLSSAQVPAIVPGSGAGHLIPDILGLGEAQSWIKDRFYGVPAPSNC</sequence>
<gene>
    <name evidence="1" type="ORF">A3Q41_01045</name>
</gene>
<dbReference type="Gene3D" id="1.10.260.130">
    <property type="match status" value="1"/>
</dbReference>
<reference evidence="1 2" key="1">
    <citation type="journal article" date="2016" name="Genome Announc.">
        <title>Complete Genome and Plasmid Sequences for Rhodococcus fascians D188 and Draft Sequences for Rhodococcus Isolates PBTS 1 and PBTS 2.</title>
        <authorList>
            <person name="Stamler R.A."/>
            <person name="Vereecke D."/>
            <person name="Zhang Y."/>
            <person name="Schilkey F."/>
            <person name="Devitt N."/>
            <person name="Randall J.J."/>
        </authorList>
    </citation>
    <scope>NUCLEOTIDE SEQUENCE [LARGE SCALE GENOMIC DNA]</scope>
    <source>
        <strain evidence="1 2">PBTS2</strain>
    </source>
</reference>
<name>A0A143QH37_RHOFA</name>
<accession>A0A143QH37</accession>
<dbReference type="GO" id="GO:0004806">
    <property type="term" value="F:triacylglycerol lipase activity"/>
    <property type="evidence" value="ECO:0007669"/>
    <property type="project" value="InterPro"/>
</dbReference>
<reference evidence="2" key="2">
    <citation type="submission" date="2016-04" db="EMBL/GenBank/DDBJ databases">
        <title>Complete Genome and Plasmid Sequences for Rhodococcus fascians D188 and Draft Sequences for Rhodococcus spp. Isolates PBTS 1 and PBTS 2.</title>
        <authorList>
            <person name="Stamer R."/>
            <person name="Vereecke D."/>
            <person name="Zhang Y."/>
            <person name="Schilkey F."/>
            <person name="Devitt N."/>
            <person name="Randall J."/>
        </authorList>
    </citation>
    <scope>NUCLEOTIDE SEQUENCE [LARGE SCALE GENOMIC DNA]</scope>
    <source>
        <strain evidence="2">PBTS2</strain>
    </source>
</reference>
<dbReference type="Pfam" id="PF03583">
    <property type="entry name" value="LIP"/>
    <property type="match status" value="1"/>
</dbReference>
<proteinExistence type="predicted"/>
<dbReference type="Gene3D" id="3.40.50.1820">
    <property type="entry name" value="alpha/beta hydrolase"/>
    <property type="match status" value="1"/>
</dbReference>
<keyword evidence="2" id="KW-1185">Reference proteome</keyword>
<dbReference type="SUPFAM" id="SSF53474">
    <property type="entry name" value="alpha/beta-Hydrolases"/>
    <property type="match status" value="1"/>
</dbReference>
<dbReference type="InterPro" id="IPR029058">
    <property type="entry name" value="AB_hydrolase_fold"/>
</dbReference>
<dbReference type="PANTHER" id="PTHR34853">
    <property type="match status" value="1"/>
</dbReference>
<dbReference type="GO" id="GO:0016042">
    <property type="term" value="P:lipid catabolic process"/>
    <property type="evidence" value="ECO:0007669"/>
    <property type="project" value="InterPro"/>
</dbReference>
<evidence type="ECO:0000313" key="2">
    <source>
        <dbReference type="Proteomes" id="UP000076038"/>
    </source>
</evidence>